<accession>A0A7L6WP01</accession>
<evidence type="ECO:0000313" key="3">
    <source>
        <dbReference type="EMBL" id="QMI52109.1"/>
    </source>
</evidence>
<proteinExistence type="predicted"/>
<keyword evidence="3" id="KW-0614">Plasmid</keyword>
<organism evidence="3 4">
    <name type="scientific">Streptococcus salivarius</name>
    <dbReference type="NCBI Taxonomy" id="1304"/>
    <lineage>
        <taxon>Bacteria</taxon>
        <taxon>Bacillati</taxon>
        <taxon>Bacillota</taxon>
        <taxon>Bacilli</taxon>
        <taxon>Lactobacillales</taxon>
        <taxon>Streptococcaceae</taxon>
        <taxon>Streptococcus</taxon>
    </lineage>
</organism>
<geneLocation type="plasmid" evidence="3 4">
    <name>pIKMIN-B502</name>
</geneLocation>
<sequence length="199" mass="22353">MLDIIKEALNEWLPKLKTKKGIATLLVVAILAGGGYYYIHNKNTNQGLTFKLADPKESKKDDNGNSTRNFKDSHERGKATLEKSDSPVDESKAEEAKKQIQNAYQALIESSTNEADYNKNYGITEQQAIEAVKQANNFEFKPNFDTLEVFKSDSSNVYQFVFDLTRESDGQTVTVTGNYVYTSQQVQFSTIQGDLNVAR</sequence>
<feature type="region of interest" description="Disordered" evidence="1">
    <location>
        <begin position="54"/>
        <end position="96"/>
    </location>
</feature>
<gene>
    <name evidence="3" type="ORF">HRE60_10520</name>
</gene>
<evidence type="ECO:0000256" key="2">
    <source>
        <dbReference type="SAM" id="Phobius"/>
    </source>
</evidence>
<dbReference type="RefSeq" id="WP_181671434.1">
    <property type="nucleotide sequence ID" value="NZ_CP054155.1"/>
</dbReference>
<feature type="transmembrane region" description="Helical" evidence="2">
    <location>
        <begin position="21"/>
        <end position="39"/>
    </location>
</feature>
<dbReference type="EMBL" id="CP054155">
    <property type="protein sequence ID" value="QMI52109.1"/>
    <property type="molecule type" value="Genomic_DNA"/>
</dbReference>
<keyword evidence="2" id="KW-0812">Transmembrane</keyword>
<evidence type="ECO:0000313" key="4">
    <source>
        <dbReference type="Proteomes" id="UP000516705"/>
    </source>
</evidence>
<dbReference type="Proteomes" id="UP000516705">
    <property type="component" value="Plasmid pIKMIN-B502"/>
</dbReference>
<protein>
    <submittedName>
        <fullName evidence="3">Uncharacterized protein</fullName>
    </submittedName>
</protein>
<name>A0A7L6WP01_STRSL</name>
<keyword evidence="2" id="KW-1133">Transmembrane helix</keyword>
<evidence type="ECO:0000256" key="1">
    <source>
        <dbReference type="SAM" id="MobiDB-lite"/>
    </source>
</evidence>
<dbReference type="AlphaFoldDB" id="A0A7L6WP01"/>
<reference evidence="3 4" key="1">
    <citation type="journal article" date="2020" name="Microbiol. Resour. Announc.">
        <title>Complete Genome Sequence of Streptococcus salivarius DB-B5, a Novel Probiotic Candidate Isolated from the Supragingival Plaque of a Healthy Female Subject.</title>
        <authorList>
            <person name="Fields F.R."/>
            <person name="Li X."/>
            <person name="Navarre W.W."/>
            <person name="Naito M."/>
        </authorList>
    </citation>
    <scope>NUCLEOTIDE SEQUENCE [LARGE SCALE GENOMIC DNA]</scope>
    <source>
        <strain evidence="3 4">DB-B5</strain>
        <plasmid evidence="3 4">pIKMIN-B502</plasmid>
    </source>
</reference>
<keyword evidence="2" id="KW-0472">Membrane</keyword>